<proteinExistence type="predicted"/>
<dbReference type="AlphaFoldDB" id="A0A8J3ND73"/>
<dbReference type="Gene3D" id="3.30.160.240">
    <property type="entry name" value="Rv1738"/>
    <property type="match status" value="1"/>
</dbReference>
<dbReference type="RefSeq" id="WP_203658625.1">
    <property type="nucleotide sequence ID" value="NZ_BAAAZM010000013.1"/>
</dbReference>
<gene>
    <name evidence="2" type="ORF">Aru02nite_34660</name>
</gene>
<dbReference type="EMBL" id="BOMB01000019">
    <property type="protein sequence ID" value="GID12577.1"/>
    <property type="molecule type" value="Genomic_DNA"/>
</dbReference>
<keyword evidence="3" id="KW-1185">Reference proteome</keyword>
<dbReference type="Pfam" id="PF08962">
    <property type="entry name" value="Rv2632c-like"/>
    <property type="match status" value="1"/>
</dbReference>
<evidence type="ECO:0000313" key="3">
    <source>
        <dbReference type="Proteomes" id="UP000612808"/>
    </source>
</evidence>
<evidence type="ECO:0000256" key="1">
    <source>
        <dbReference type="SAM" id="MobiDB-lite"/>
    </source>
</evidence>
<feature type="region of interest" description="Disordered" evidence="1">
    <location>
        <begin position="22"/>
        <end position="41"/>
    </location>
</feature>
<dbReference type="Proteomes" id="UP000612808">
    <property type="component" value="Unassembled WGS sequence"/>
</dbReference>
<sequence>MVTKQWHVDVVVDDTDGRTYAEARLDTGGPKPITGRGRARVSPMDEDIPAIGAELAAARALTDLGYRLLLTAAGDIQAVTHEPVRLTH</sequence>
<protein>
    <recommendedName>
        <fullName evidence="4">DUF1876 domain-containing protein</fullName>
    </recommendedName>
</protein>
<comment type="caution">
    <text evidence="2">The sequence shown here is derived from an EMBL/GenBank/DDBJ whole genome shotgun (WGS) entry which is preliminary data.</text>
</comment>
<reference evidence="2" key="1">
    <citation type="submission" date="2021-01" db="EMBL/GenBank/DDBJ databases">
        <title>Whole genome shotgun sequence of Actinocatenispora rupis NBRC 107355.</title>
        <authorList>
            <person name="Komaki H."/>
            <person name="Tamura T."/>
        </authorList>
    </citation>
    <scope>NUCLEOTIDE SEQUENCE</scope>
    <source>
        <strain evidence="2">NBRC 107355</strain>
    </source>
</reference>
<organism evidence="2 3">
    <name type="scientific">Actinocatenispora rupis</name>
    <dbReference type="NCBI Taxonomy" id="519421"/>
    <lineage>
        <taxon>Bacteria</taxon>
        <taxon>Bacillati</taxon>
        <taxon>Actinomycetota</taxon>
        <taxon>Actinomycetes</taxon>
        <taxon>Micromonosporales</taxon>
        <taxon>Micromonosporaceae</taxon>
        <taxon>Actinocatenispora</taxon>
    </lineage>
</organism>
<dbReference type="InterPro" id="IPR015057">
    <property type="entry name" value="Rv2632c-like"/>
</dbReference>
<evidence type="ECO:0000313" key="2">
    <source>
        <dbReference type="EMBL" id="GID12577.1"/>
    </source>
</evidence>
<dbReference type="InterPro" id="IPR038070">
    <property type="entry name" value="Rv2632c-like_sf"/>
</dbReference>
<accession>A0A8J3ND73</accession>
<name>A0A8J3ND73_9ACTN</name>
<evidence type="ECO:0008006" key="4">
    <source>
        <dbReference type="Google" id="ProtNLM"/>
    </source>
</evidence>
<dbReference type="SUPFAM" id="SSF143212">
    <property type="entry name" value="Rv2632c-like"/>
    <property type="match status" value="1"/>
</dbReference>